<evidence type="ECO:0000259" key="7">
    <source>
        <dbReference type="Pfam" id="PF06271"/>
    </source>
</evidence>
<protein>
    <submittedName>
        <fullName evidence="8">RDD domain-containing protein</fullName>
    </submittedName>
</protein>
<dbReference type="STRING" id="1317117.ATO7_15927"/>
<evidence type="ECO:0000313" key="9">
    <source>
        <dbReference type="Proteomes" id="UP000192342"/>
    </source>
</evidence>
<evidence type="ECO:0000256" key="3">
    <source>
        <dbReference type="ARBA" id="ARBA00022692"/>
    </source>
</evidence>
<proteinExistence type="predicted"/>
<evidence type="ECO:0000256" key="1">
    <source>
        <dbReference type="ARBA" id="ARBA00004651"/>
    </source>
</evidence>
<evidence type="ECO:0000313" key="8">
    <source>
        <dbReference type="EMBL" id="ORE85287.1"/>
    </source>
</evidence>
<dbReference type="AlphaFoldDB" id="A0A1Y1SAD9"/>
<dbReference type="EMBL" id="AQQV01000005">
    <property type="protein sequence ID" value="ORE85287.1"/>
    <property type="molecule type" value="Genomic_DNA"/>
</dbReference>
<gene>
    <name evidence="8" type="ORF">ATO7_15927</name>
</gene>
<dbReference type="RefSeq" id="WP_083563430.1">
    <property type="nucleotide sequence ID" value="NZ_AQQV01000005.1"/>
</dbReference>
<comment type="caution">
    <text evidence="8">The sequence shown here is derived from an EMBL/GenBank/DDBJ whole genome shotgun (WGS) entry which is preliminary data.</text>
</comment>
<keyword evidence="2" id="KW-1003">Cell membrane</keyword>
<keyword evidence="9" id="KW-1185">Reference proteome</keyword>
<dbReference type="OrthoDB" id="9793824at2"/>
<dbReference type="PANTHER" id="PTHR36115">
    <property type="entry name" value="PROLINE-RICH ANTIGEN HOMOLOG-RELATED"/>
    <property type="match status" value="1"/>
</dbReference>
<feature type="transmembrane region" description="Helical" evidence="6">
    <location>
        <begin position="100"/>
        <end position="118"/>
    </location>
</feature>
<dbReference type="InterPro" id="IPR010432">
    <property type="entry name" value="RDD"/>
</dbReference>
<dbReference type="GO" id="GO:0005886">
    <property type="term" value="C:plasma membrane"/>
    <property type="evidence" value="ECO:0007669"/>
    <property type="project" value="UniProtKB-SubCell"/>
</dbReference>
<evidence type="ECO:0000256" key="6">
    <source>
        <dbReference type="SAM" id="Phobius"/>
    </source>
</evidence>
<sequence length="149" mass="16493">MAELIQPAPFMRRLGAAVYDFLLLLALWICAGFIAVLIHDGAAEPAGSRAFQSVLLAISILFNSWFWTHGGQTLGMRAWRLQVRKEDGGTVSWPRAGLRFLFAIPAWGLCGLGVFWAIPHPQNKTWQDLLSGTETVLLPAPRPDQKIPD</sequence>
<feature type="transmembrane region" description="Helical" evidence="6">
    <location>
        <begin position="16"/>
        <end position="38"/>
    </location>
</feature>
<name>A0A1Y1SAD9_9GAMM</name>
<dbReference type="Pfam" id="PF06271">
    <property type="entry name" value="RDD"/>
    <property type="match status" value="1"/>
</dbReference>
<evidence type="ECO:0000256" key="4">
    <source>
        <dbReference type="ARBA" id="ARBA00022989"/>
    </source>
</evidence>
<organism evidence="8 9">
    <name type="scientific">Oceanococcus atlanticus</name>
    <dbReference type="NCBI Taxonomy" id="1317117"/>
    <lineage>
        <taxon>Bacteria</taxon>
        <taxon>Pseudomonadati</taxon>
        <taxon>Pseudomonadota</taxon>
        <taxon>Gammaproteobacteria</taxon>
        <taxon>Chromatiales</taxon>
        <taxon>Oceanococcaceae</taxon>
        <taxon>Oceanococcus</taxon>
    </lineage>
</organism>
<dbReference type="PANTHER" id="PTHR36115:SF10">
    <property type="entry name" value="RDD DOMAIN-CONTAINING PROTEIN"/>
    <property type="match status" value="1"/>
</dbReference>
<dbReference type="Proteomes" id="UP000192342">
    <property type="component" value="Unassembled WGS sequence"/>
</dbReference>
<comment type="subcellular location">
    <subcellularLocation>
        <location evidence="1">Cell membrane</location>
        <topology evidence="1">Multi-pass membrane protein</topology>
    </subcellularLocation>
</comment>
<reference evidence="8 9" key="1">
    <citation type="submission" date="2013-04" db="EMBL/GenBank/DDBJ databases">
        <title>Oceanococcus atlanticus 22II-S10r2 Genome Sequencing.</title>
        <authorList>
            <person name="Lai Q."/>
            <person name="Li G."/>
            <person name="Shao Z."/>
        </authorList>
    </citation>
    <scope>NUCLEOTIDE SEQUENCE [LARGE SCALE GENOMIC DNA]</scope>
    <source>
        <strain evidence="8 9">22II-S10r2</strain>
    </source>
</reference>
<evidence type="ECO:0000256" key="2">
    <source>
        <dbReference type="ARBA" id="ARBA00022475"/>
    </source>
</evidence>
<feature type="domain" description="RDD" evidence="7">
    <location>
        <begin position="8"/>
        <end position="132"/>
    </location>
</feature>
<feature type="transmembrane region" description="Helical" evidence="6">
    <location>
        <begin position="50"/>
        <end position="67"/>
    </location>
</feature>
<dbReference type="InterPro" id="IPR051791">
    <property type="entry name" value="Pra-immunoreactive"/>
</dbReference>
<accession>A0A1Y1SAD9</accession>
<keyword evidence="3 6" id="KW-0812">Transmembrane</keyword>
<keyword evidence="4 6" id="KW-1133">Transmembrane helix</keyword>
<keyword evidence="5 6" id="KW-0472">Membrane</keyword>
<evidence type="ECO:0000256" key="5">
    <source>
        <dbReference type="ARBA" id="ARBA00023136"/>
    </source>
</evidence>